<evidence type="ECO:0000256" key="1">
    <source>
        <dbReference type="ARBA" id="ARBA00008626"/>
    </source>
</evidence>
<dbReference type="PANTHER" id="PTHR13120">
    <property type="entry name" value="PHD FINGER-LIKE DOMAIN-CONTAINING PROTEIN 5A"/>
    <property type="match status" value="1"/>
</dbReference>
<dbReference type="InterPro" id="IPR005345">
    <property type="entry name" value="PHF5"/>
</dbReference>
<keyword evidence="3" id="KW-1185">Reference proteome</keyword>
<evidence type="ECO:0000313" key="3">
    <source>
        <dbReference type="Proteomes" id="UP001438707"/>
    </source>
</evidence>
<dbReference type="AlphaFoldDB" id="A0AAW1SFF2"/>
<dbReference type="GO" id="GO:0000398">
    <property type="term" value="P:mRNA splicing, via spliceosome"/>
    <property type="evidence" value="ECO:0007669"/>
    <property type="project" value="InterPro"/>
</dbReference>
<dbReference type="Pfam" id="PF03660">
    <property type="entry name" value="PHF5"/>
    <property type="match status" value="1"/>
</dbReference>
<proteinExistence type="inferred from homology"/>
<gene>
    <name evidence="2" type="ORF">WJX74_000425</name>
</gene>
<name>A0AAW1SFF2_9CHLO</name>
<organism evidence="2 3">
    <name type="scientific">Apatococcus lobatus</name>
    <dbReference type="NCBI Taxonomy" id="904363"/>
    <lineage>
        <taxon>Eukaryota</taxon>
        <taxon>Viridiplantae</taxon>
        <taxon>Chlorophyta</taxon>
        <taxon>core chlorophytes</taxon>
        <taxon>Trebouxiophyceae</taxon>
        <taxon>Chlorellales</taxon>
        <taxon>Chlorellaceae</taxon>
        <taxon>Apatococcus</taxon>
    </lineage>
</organism>
<reference evidence="2 3" key="1">
    <citation type="journal article" date="2024" name="Nat. Commun.">
        <title>Phylogenomics reveals the evolutionary origins of lichenization in chlorophyte algae.</title>
        <authorList>
            <person name="Puginier C."/>
            <person name="Libourel C."/>
            <person name="Otte J."/>
            <person name="Skaloud P."/>
            <person name="Haon M."/>
            <person name="Grisel S."/>
            <person name="Petersen M."/>
            <person name="Berrin J.G."/>
            <person name="Delaux P.M."/>
            <person name="Dal Grande F."/>
            <person name="Keller J."/>
        </authorList>
    </citation>
    <scope>NUCLEOTIDE SEQUENCE [LARGE SCALE GENOMIC DNA]</scope>
    <source>
        <strain evidence="2 3">SAG 2145</strain>
    </source>
</reference>
<protein>
    <recommendedName>
        <fullName evidence="4">PHD finger-like domain-containing protein 5A</fullName>
    </recommendedName>
</protein>
<accession>A0AAW1SFF2</accession>
<dbReference type="EMBL" id="JALJOS010000001">
    <property type="protein sequence ID" value="KAK9844284.1"/>
    <property type="molecule type" value="Genomic_DNA"/>
</dbReference>
<dbReference type="Proteomes" id="UP001438707">
    <property type="component" value="Unassembled WGS sequence"/>
</dbReference>
<comment type="caution">
    <text evidence="2">The sequence shown here is derived from an EMBL/GenBank/DDBJ whole genome shotgun (WGS) entry which is preliminary data.</text>
</comment>
<sequence length="171" mass="18980">MCRKQPGIAIGRLCDKCDGKCVVCDSYVRPCTLVRICDECNYGSYAGRCVICGGVGISDAYYCKECTQQEKDRDGCPKIAHNYCNTLVDELHENARDEVFGRQFEYGISRGGRLSAARRNLKPTDQERTRLASVAAVSCRVREIRMCSTIFLALFCHCNAAAPDASQGVLW</sequence>
<evidence type="ECO:0000313" key="2">
    <source>
        <dbReference type="EMBL" id="KAK9844284.1"/>
    </source>
</evidence>
<comment type="similarity">
    <text evidence="1">Belongs to the PHF5 family.</text>
</comment>
<evidence type="ECO:0008006" key="4">
    <source>
        <dbReference type="Google" id="ProtNLM"/>
    </source>
</evidence>